<dbReference type="PANTHER" id="PTHR33336">
    <property type="entry name" value="QUINOL MONOOXYGENASE YGIN-RELATED"/>
    <property type="match status" value="1"/>
</dbReference>
<name>A0A813FE65_POLGL</name>
<dbReference type="Proteomes" id="UP000654075">
    <property type="component" value="Unassembled WGS sequence"/>
</dbReference>
<proteinExistence type="predicted"/>
<keyword evidence="3" id="KW-1185">Reference proteome</keyword>
<sequence>MASTEPMENFGELSDFMKVIMAGPEETPAWLRNFDTKPIGITVKFKAKPEHRNDFVIAMKRHQKVTLEEEGAEAVPHFKLHTSPFDDHVFYLVEEWASAKALKKHFVAGYMWQLVDEMKSFLVPSTENQTYVALYDLGCDILLTTQGALAVAERGSAAEPMDNFAELSDFMKVIMAGPEETPVWLSNFDTKPIGITVKFKAKPEHRDNFVIAMARHQQVTLEEEGAEAVPHFKLHTSPFDDHVFYLVEEWASAKALKKHFVAGYMLQLVDEMKSFLVPSTESPTYVALYDLGFGER</sequence>
<dbReference type="GO" id="GO:0003824">
    <property type="term" value="F:catalytic activity"/>
    <property type="evidence" value="ECO:0007669"/>
    <property type="project" value="TreeGrafter"/>
</dbReference>
<comment type="caution">
    <text evidence="2">The sequence shown here is derived from an EMBL/GenBank/DDBJ whole genome shotgun (WGS) entry which is preliminary data.</text>
</comment>
<gene>
    <name evidence="2" type="ORF">PGLA1383_LOCUS26565</name>
</gene>
<evidence type="ECO:0000313" key="2">
    <source>
        <dbReference type="EMBL" id="CAE8608721.1"/>
    </source>
</evidence>
<reference evidence="2" key="1">
    <citation type="submission" date="2021-02" db="EMBL/GenBank/DDBJ databases">
        <authorList>
            <person name="Dougan E. K."/>
            <person name="Rhodes N."/>
            <person name="Thang M."/>
            <person name="Chan C."/>
        </authorList>
    </citation>
    <scope>NUCLEOTIDE SEQUENCE</scope>
</reference>
<dbReference type="SUPFAM" id="SSF54909">
    <property type="entry name" value="Dimeric alpha+beta barrel"/>
    <property type="match status" value="2"/>
</dbReference>
<dbReference type="Gene3D" id="3.30.70.100">
    <property type="match status" value="2"/>
</dbReference>
<dbReference type="PROSITE" id="PS51725">
    <property type="entry name" value="ABM"/>
    <property type="match status" value="2"/>
</dbReference>
<accession>A0A813FE65</accession>
<organism evidence="2 3">
    <name type="scientific">Polarella glacialis</name>
    <name type="common">Dinoflagellate</name>
    <dbReference type="NCBI Taxonomy" id="89957"/>
    <lineage>
        <taxon>Eukaryota</taxon>
        <taxon>Sar</taxon>
        <taxon>Alveolata</taxon>
        <taxon>Dinophyceae</taxon>
        <taxon>Suessiales</taxon>
        <taxon>Suessiaceae</taxon>
        <taxon>Polarella</taxon>
    </lineage>
</organism>
<dbReference type="PANTHER" id="PTHR33336:SF3">
    <property type="entry name" value="ABM DOMAIN-CONTAINING PROTEIN"/>
    <property type="match status" value="1"/>
</dbReference>
<dbReference type="AlphaFoldDB" id="A0A813FE65"/>
<dbReference type="InterPro" id="IPR007138">
    <property type="entry name" value="ABM_dom"/>
</dbReference>
<evidence type="ECO:0000313" key="3">
    <source>
        <dbReference type="Proteomes" id="UP000654075"/>
    </source>
</evidence>
<dbReference type="InterPro" id="IPR011008">
    <property type="entry name" value="Dimeric_a/b-barrel"/>
</dbReference>
<feature type="domain" description="ABM" evidence="1">
    <location>
        <begin position="39"/>
        <end position="132"/>
    </location>
</feature>
<feature type="domain" description="ABM" evidence="1">
    <location>
        <begin position="193"/>
        <end position="285"/>
    </location>
</feature>
<dbReference type="EMBL" id="CAJNNV010023621">
    <property type="protein sequence ID" value="CAE8608721.1"/>
    <property type="molecule type" value="Genomic_DNA"/>
</dbReference>
<dbReference type="Pfam" id="PF03992">
    <property type="entry name" value="ABM"/>
    <property type="match status" value="2"/>
</dbReference>
<dbReference type="InterPro" id="IPR050744">
    <property type="entry name" value="AI-2_Isomerase_LsrG"/>
</dbReference>
<evidence type="ECO:0000259" key="1">
    <source>
        <dbReference type="PROSITE" id="PS51725"/>
    </source>
</evidence>
<protein>
    <recommendedName>
        <fullName evidence="1">ABM domain-containing protein</fullName>
    </recommendedName>
</protein>